<name>A0AAN8P9Q5_9PEZI</name>
<keyword evidence="6" id="KW-0256">Endoplasmic reticulum</keyword>
<comment type="subcellular location">
    <subcellularLocation>
        <location evidence="6">Endoplasmic reticulum membrane</location>
        <topology evidence="6">Multi-pass membrane protein</topology>
    </subcellularLocation>
    <subcellularLocation>
        <location evidence="1">Membrane</location>
        <topology evidence="1">Multi-pass membrane protein</topology>
    </subcellularLocation>
</comment>
<dbReference type="GO" id="GO:0005794">
    <property type="term" value="C:Golgi apparatus"/>
    <property type="evidence" value="ECO:0007669"/>
    <property type="project" value="TreeGrafter"/>
</dbReference>
<keyword evidence="3 6" id="KW-0812">Transmembrane</keyword>
<feature type="transmembrane region" description="Helical" evidence="6">
    <location>
        <begin position="195"/>
        <end position="214"/>
    </location>
</feature>
<dbReference type="AlphaFoldDB" id="A0AAN8P9Q5"/>
<feature type="transmembrane region" description="Helical" evidence="6">
    <location>
        <begin position="323"/>
        <end position="341"/>
    </location>
</feature>
<protein>
    <recommendedName>
        <fullName evidence="6">Zinc transporter</fullName>
    </recommendedName>
</protein>
<comment type="similarity">
    <text evidence="6">Belongs to the cation diffusion facilitator (CDF) transporter (TC 2.A.4) family. SLC30A subfamily.</text>
</comment>
<feature type="compositionally biased region" description="Pro residues" evidence="7">
    <location>
        <begin position="9"/>
        <end position="24"/>
    </location>
</feature>
<keyword evidence="5 6" id="KW-0472">Membrane</keyword>
<evidence type="ECO:0000313" key="9">
    <source>
        <dbReference type="EMBL" id="KAK6521121.1"/>
    </source>
</evidence>
<dbReference type="GO" id="GO:0005385">
    <property type="term" value="F:zinc ion transmembrane transporter activity"/>
    <property type="evidence" value="ECO:0007669"/>
    <property type="project" value="UniProtKB-UniRule"/>
</dbReference>
<keyword evidence="2 6" id="KW-0813">Transport</keyword>
<feature type="domain" description="Cation efflux protein transmembrane" evidence="8">
    <location>
        <begin position="208"/>
        <end position="420"/>
    </location>
</feature>
<comment type="function">
    <text evidence="6">Functions as a zinc transporter.</text>
</comment>
<evidence type="ECO:0000256" key="3">
    <source>
        <dbReference type="ARBA" id="ARBA00022692"/>
    </source>
</evidence>
<evidence type="ECO:0000256" key="2">
    <source>
        <dbReference type="ARBA" id="ARBA00022448"/>
    </source>
</evidence>
<feature type="region of interest" description="Disordered" evidence="7">
    <location>
        <begin position="1"/>
        <end position="47"/>
    </location>
</feature>
<dbReference type="SUPFAM" id="SSF161111">
    <property type="entry name" value="Cation efflux protein transmembrane domain-like"/>
    <property type="match status" value="1"/>
</dbReference>
<accession>A0AAN8P9Q5</accession>
<comment type="caution">
    <text evidence="9">The sequence shown here is derived from an EMBL/GenBank/DDBJ whole genome shotgun (WGS) entry which is preliminary data.</text>
</comment>
<dbReference type="Gene3D" id="1.20.1510.10">
    <property type="entry name" value="Cation efflux protein transmembrane domain"/>
    <property type="match status" value="1"/>
</dbReference>
<organism evidence="9 10">
    <name type="scientific">Arthrobotrys conoides</name>
    <dbReference type="NCBI Taxonomy" id="74498"/>
    <lineage>
        <taxon>Eukaryota</taxon>
        <taxon>Fungi</taxon>
        <taxon>Dikarya</taxon>
        <taxon>Ascomycota</taxon>
        <taxon>Pezizomycotina</taxon>
        <taxon>Orbiliomycetes</taxon>
        <taxon>Orbiliales</taxon>
        <taxon>Orbiliaceae</taxon>
        <taxon>Arthrobotrys</taxon>
    </lineage>
</organism>
<evidence type="ECO:0000256" key="5">
    <source>
        <dbReference type="ARBA" id="ARBA00023136"/>
    </source>
</evidence>
<evidence type="ECO:0000259" key="8">
    <source>
        <dbReference type="Pfam" id="PF01545"/>
    </source>
</evidence>
<dbReference type="InterPro" id="IPR058533">
    <property type="entry name" value="Cation_efflux_TM"/>
</dbReference>
<dbReference type="GO" id="GO:0006882">
    <property type="term" value="P:intracellular zinc ion homeostasis"/>
    <property type="evidence" value="ECO:0007669"/>
    <property type="project" value="InterPro"/>
</dbReference>
<dbReference type="GO" id="GO:0031410">
    <property type="term" value="C:cytoplasmic vesicle"/>
    <property type="evidence" value="ECO:0007669"/>
    <property type="project" value="TreeGrafter"/>
</dbReference>
<feature type="transmembrane region" description="Helical" evidence="6">
    <location>
        <begin position="265"/>
        <end position="283"/>
    </location>
</feature>
<keyword evidence="6" id="KW-0406">Ion transport</keyword>
<evidence type="ECO:0000313" key="10">
    <source>
        <dbReference type="Proteomes" id="UP001307849"/>
    </source>
</evidence>
<reference evidence="9 10" key="1">
    <citation type="submission" date="2019-10" db="EMBL/GenBank/DDBJ databases">
        <authorList>
            <person name="Palmer J.M."/>
        </authorList>
    </citation>
    <scope>NUCLEOTIDE SEQUENCE [LARGE SCALE GENOMIC DNA]</scope>
    <source>
        <strain evidence="9 10">TWF506</strain>
    </source>
</reference>
<feature type="transmembrane region" description="Helical" evidence="6">
    <location>
        <begin position="369"/>
        <end position="390"/>
    </location>
</feature>
<dbReference type="InterPro" id="IPR027469">
    <property type="entry name" value="Cation_efflux_TMD_sf"/>
</dbReference>
<keyword evidence="10" id="KW-1185">Reference proteome</keyword>
<keyword evidence="4 6" id="KW-1133">Transmembrane helix</keyword>
<evidence type="ECO:0000256" key="1">
    <source>
        <dbReference type="ARBA" id="ARBA00004141"/>
    </source>
</evidence>
<dbReference type="GO" id="GO:0005789">
    <property type="term" value="C:endoplasmic reticulum membrane"/>
    <property type="evidence" value="ECO:0007669"/>
    <property type="project" value="UniProtKB-SubCell"/>
</dbReference>
<dbReference type="PANTHER" id="PTHR45755">
    <property type="match status" value="1"/>
</dbReference>
<feature type="transmembrane region" description="Helical" evidence="6">
    <location>
        <begin position="396"/>
        <end position="412"/>
    </location>
</feature>
<feature type="compositionally biased region" description="Polar residues" evidence="7">
    <location>
        <begin position="34"/>
        <end position="46"/>
    </location>
</feature>
<sequence length="509" mass="55974">MTTFNNLPVPLPPRTPTPPTPLPEEPFVDDADYDQNSLTPTPSRLSWTPADFQGINIQPSFSTPPQTPSYPYAPSPTRFNGTPTFSPIRQSRMNGYSNGGSNSSTTTLTTTINGTSTPPTRSPFNFKQVVMAPPTNPGSMNQQANQRRGHRYKRSSMSHQIFTEPKPRAPLAVPLSLPIPTIKEWRQSMTKEQKIRLGWGFVHFGIAIFCAWKGHGSLAMTALSHLVIYDAVSAALCVVVDVLSNFDVWGRSSIRHPFGLQRAEVLIGFAMSVLLLFMGFDLIQHAAQDLVAGLQGEEDHEGHGHSHGGHGHHRHQRVPNGTIDGYALLVIGATLVSGIGLKNHIRIGKALRFAYISNLPSILSNPSHFLTLSCSGLLLLLPLLSVTMYAWVDRTLSLTIAVSMIMLGLRLVKILGSMLLMRYGGEGVPEVIKAIERDSAVTTIEEASFWQVHYSLCMANLKLHVHLSDASTEVKIRERITRLIKDRLGGVYGEGKRTWDVTVEIVPSI</sequence>
<dbReference type="Proteomes" id="UP001307849">
    <property type="component" value="Unassembled WGS sequence"/>
</dbReference>
<dbReference type="InterPro" id="IPR045316">
    <property type="entry name" value="Msc2-like"/>
</dbReference>
<feature type="transmembrane region" description="Helical" evidence="6">
    <location>
        <begin position="226"/>
        <end position="244"/>
    </location>
</feature>
<dbReference type="GO" id="GO:1904257">
    <property type="term" value="P:zinc ion import into Golgi lumen"/>
    <property type="evidence" value="ECO:0007669"/>
    <property type="project" value="TreeGrafter"/>
</dbReference>
<evidence type="ECO:0000256" key="6">
    <source>
        <dbReference type="RuleBase" id="RU369017"/>
    </source>
</evidence>
<proteinExistence type="inferred from homology"/>
<evidence type="ECO:0000256" key="4">
    <source>
        <dbReference type="ARBA" id="ARBA00022989"/>
    </source>
</evidence>
<evidence type="ECO:0000256" key="7">
    <source>
        <dbReference type="SAM" id="MobiDB-lite"/>
    </source>
</evidence>
<gene>
    <name evidence="9" type="primary">ZRG17</name>
    <name evidence="9" type="ORF">TWF506_001353</name>
</gene>
<dbReference type="EMBL" id="JAVHJM010000001">
    <property type="protein sequence ID" value="KAK6521121.1"/>
    <property type="molecule type" value="Genomic_DNA"/>
</dbReference>
<dbReference type="PANTHER" id="PTHR45755:SF5">
    <property type="entry name" value="ZINC TRANSPORTER"/>
    <property type="match status" value="1"/>
</dbReference>
<dbReference type="Pfam" id="PF01545">
    <property type="entry name" value="Cation_efflux"/>
    <property type="match status" value="1"/>
</dbReference>